<name>A0A0D0AIR8_9AGAM</name>
<evidence type="ECO:0000313" key="2">
    <source>
        <dbReference type="Proteomes" id="UP000054485"/>
    </source>
</evidence>
<accession>A0A0D0AIR8</accession>
<evidence type="ECO:0000313" key="1">
    <source>
        <dbReference type="EMBL" id="KIK31888.1"/>
    </source>
</evidence>
<reference evidence="2" key="2">
    <citation type="submission" date="2015-01" db="EMBL/GenBank/DDBJ databases">
        <title>Evolutionary Origins and Diversification of the Mycorrhizal Mutualists.</title>
        <authorList>
            <consortium name="DOE Joint Genome Institute"/>
            <consortium name="Mycorrhizal Genomics Consortium"/>
            <person name="Kohler A."/>
            <person name="Kuo A."/>
            <person name="Nagy L.G."/>
            <person name="Floudas D."/>
            <person name="Copeland A."/>
            <person name="Barry K.W."/>
            <person name="Cichocki N."/>
            <person name="Veneault-Fourrey C."/>
            <person name="LaButti K."/>
            <person name="Lindquist E.A."/>
            <person name="Lipzen A."/>
            <person name="Lundell T."/>
            <person name="Morin E."/>
            <person name="Murat C."/>
            <person name="Riley R."/>
            <person name="Ohm R."/>
            <person name="Sun H."/>
            <person name="Tunlid A."/>
            <person name="Henrissat B."/>
            <person name="Grigoriev I.V."/>
            <person name="Hibbett D.S."/>
            <person name="Martin F."/>
        </authorList>
    </citation>
    <scope>NUCLEOTIDE SEQUENCE [LARGE SCALE GENOMIC DNA]</scope>
    <source>
        <strain evidence="2">UH-Slu-Lm8-n1</strain>
    </source>
</reference>
<protein>
    <submittedName>
        <fullName evidence="1">Uncharacterized protein</fullName>
    </submittedName>
</protein>
<dbReference type="OrthoDB" id="3359487at2759"/>
<organism evidence="1 2">
    <name type="scientific">Suillus luteus UH-Slu-Lm8-n1</name>
    <dbReference type="NCBI Taxonomy" id="930992"/>
    <lineage>
        <taxon>Eukaryota</taxon>
        <taxon>Fungi</taxon>
        <taxon>Dikarya</taxon>
        <taxon>Basidiomycota</taxon>
        <taxon>Agaricomycotina</taxon>
        <taxon>Agaricomycetes</taxon>
        <taxon>Agaricomycetidae</taxon>
        <taxon>Boletales</taxon>
        <taxon>Suillineae</taxon>
        <taxon>Suillaceae</taxon>
        <taxon>Suillus</taxon>
    </lineage>
</organism>
<proteinExistence type="predicted"/>
<keyword evidence="2" id="KW-1185">Reference proteome</keyword>
<dbReference type="Proteomes" id="UP000054485">
    <property type="component" value="Unassembled WGS sequence"/>
</dbReference>
<feature type="non-terminal residue" evidence="1">
    <location>
        <position position="1"/>
    </location>
</feature>
<dbReference type="EMBL" id="KN836557">
    <property type="protein sequence ID" value="KIK31888.1"/>
    <property type="molecule type" value="Genomic_DNA"/>
</dbReference>
<sequence length="107" mass="12405">ILKDATLFFSCSTPNLATVIPAMDLIDKKLTTYSQDLQILLSICAAIGLSKRTLSRYYQLMDTSEVYRIAMVLHPCHKLTYFKHTKWEDNWVESAETLVRETYECSY</sequence>
<reference evidence="1 2" key="1">
    <citation type="submission" date="2014-04" db="EMBL/GenBank/DDBJ databases">
        <authorList>
            <consortium name="DOE Joint Genome Institute"/>
            <person name="Kuo A."/>
            <person name="Ruytinx J."/>
            <person name="Rineau F."/>
            <person name="Colpaert J."/>
            <person name="Kohler A."/>
            <person name="Nagy L.G."/>
            <person name="Floudas D."/>
            <person name="Copeland A."/>
            <person name="Barry K.W."/>
            <person name="Cichocki N."/>
            <person name="Veneault-Fourrey C."/>
            <person name="LaButti K."/>
            <person name="Lindquist E.A."/>
            <person name="Lipzen A."/>
            <person name="Lundell T."/>
            <person name="Morin E."/>
            <person name="Murat C."/>
            <person name="Sun H."/>
            <person name="Tunlid A."/>
            <person name="Henrissat B."/>
            <person name="Grigoriev I.V."/>
            <person name="Hibbett D.S."/>
            <person name="Martin F."/>
            <person name="Nordberg H.P."/>
            <person name="Cantor M.N."/>
            <person name="Hua S.X."/>
        </authorList>
    </citation>
    <scope>NUCLEOTIDE SEQUENCE [LARGE SCALE GENOMIC DNA]</scope>
    <source>
        <strain evidence="1 2">UH-Slu-Lm8-n1</strain>
    </source>
</reference>
<gene>
    <name evidence="1" type="ORF">CY34DRAFT_31842</name>
</gene>
<feature type="non-terminal residue" evidence="1">
    <location>
        <position position="107"/>
    </location>
</feature>
<dbReference type="HOGENOM" id="CLU_167272_0_0_1"/>
<dbReference type="InParanoid" id="A0A0D0AIR8"/>
<dbReference type="AlphaFoldDB" id="A0A0D0AIR8"/>